<dbReference type="Pfam" id="PF01345">
    <property type="entry name" value="DUF11"/>
    <property type="match status" value="1"/>
</dbReference>
<name>A0ABW6IXN2_STRWE</name>
<dbReference type="PANTHER" id="PTHR22872">
    <property type="entry name" value="BTK-BINDING PROTEIN-RELATED"/>
    <property type="match status" value="1"/>
</dbReference>
<evidence type="ECO:0000259" key="4">
    <source>
        <dbReference type="Pfam" id="PF25390"/>
    </source>
</evidence>
<sequence>MSVPDTPPGTRRRPAPRRRLATVAALVASLAAALVLPGLGLSVPSPAYADSAGGRDIRTGLPGTALTWGSNHRGQLGDGNTAGAATVPGRVCGNVTCTAPLDKAVQVAAGDGHSIALLEDGTVLGWGNNANGQLGDGTKTDRATPVRVCAVGEPAPCASVLRGVVSVAVGDLHSLALLNDGTVVSWGSNSVGRLGDGSAAPEQPSPVRVCALNAVAPCTSFLTNVTALSAGFQHTLALRSDGTVASWGHNGNGQLGDGTTFPRTTPVQVGGLSNAVSVAAGQFHSVAALADGSAYSWGVGAGLGDGSGAQSTTRVRVCAIGQTAPCTSFLTGVKSVAAGGFHTLAVRTDGTALAWGDNFAGQLGDGSTTTRKAPVQVCAPGGCSGTLTGVTAVAGGTTGIHSVALRSDGSVRTWGFNGSGQLGDGTTTSRLTPVRVCAPGQTAPCAGFLEGVTSIGAGDSHTIAVSRPLADLATSIGASPEPVANGGTLTYTVRVHNYGPTSAEDVVLTDHLPTTVRYAGATPSTGYCDTPPTGTTNTVTCHFGTLARGGAATVTIAVKVRSTGSVTNVVSATGTTPDPRPANNSAAITTPVG</sequence>
<reference evidence="5 6" key="1">
    <citation type="submission" date="2024-09" db="EMBL/GenBank/DDBJ databases">
        <title>The Natural Products Discovery Center: Release of the First 8490 Sequenced Strains for Exploring Actinobacteria Biosynthetic Diversity.</title>
        <authorList>
            <person name="Kalkreuter E."/>
            <person name="Kautsar S.A."/>
            <person name="Yang D."/>
            <person name="Bader C.D."/>
            <person name="Teijaro C.N."/>
            <person name="Fluegel L."/>
            <person name="Davis C.M."/>
            <person name="Simpson J.R."/>
            <person name="Lauterbach L."/>
            <person name="Steele A.D."/>
            <person name="Gui C."/>
            <person name="Meng S."/>
            <person name="Li G."/>
            <person name="Viehrig K."/>
            <person name="Ye F."/>
            <person name="Su P."/>
            <person name="Kiefer A.F."/>
            <person name="Nichols A."/>
            <person name="Cepeda A.J."/>
            <person name="Yan W."/>
            <person name="Fan B."/>
            <person name="Jiang Y."/>
            <person name="Adhikari A."/>
            <person name="Zheng C.-J."/>
            <person name="Schuster L."/>
            <person name="Cowan T.M."/>
            <person name="Smanski M.J."/>
            <person name="Chevrette M.G."/>
            <person name="De Carvalho L.P.S."/>
            <person name="Shen B."/>
        </authorList>
    </citation>
    <scope>NUCLEOTIDE SEQUENCE [LARGE SCALE GENOMIC DNA]</scope>
    <source>
        <strain evidence="5 6">NPDC056472</strain>
    </source>
</reference>
<proteinExistence type="predicted"/>
<dbReference type="InterPro" id="IPR047589">
    <property type="entry name" value="DUF11_rpt"/>
</dbReference>
<organism evidence="5 6">
    <name type="scientific">Streptomyces wedmorensis</name>
    <dbReference type="NCBI Taxonomy" id="43759"/>
    <lineage>
        <taxon>Bacteria</taxon>
        <taxon>Bacillati</taxon>
        <taxon>Actinomycetota</taxon>
        <taxon>Actinomycetes</taxon>
        <taxon>Kitasatosporales</taxon>
        <taxon>Streptomycetaceae</taxon>
        <taxon>Streptomyces</taxon>
    </lineage>
</organism>
<feature type="domain" description="DUF11" evidence="3">
    <location>
        <begin position="471"/>
        <end position="589"/>
    </location>
</feature>
<accession>A0ABW6IXN2</accession>
<feature type="domain" description="RCC1-like" evidence="4">
    <location>
        <begin position="162"/>
        <end position="467"/>
    </location>
</feature>
<dbReference type="NCBIfam" id="TIGR01451">
    <property type="entry name" value="B_ant_repeat"/>
    <property type="match status" value="1"/>
</dbReference>
<dbReference type="InterPro" id="IPR009091">
    <property type="entry name" value="RCC1/BLIP-II"/>
</dbReference>
<dbReference type="InterPro" id="IPR001434">
    <property type="entry name" value="OmcB-like_DUF11"/>
</dbReference>
<dbReference type="PROSITE" id="PS50012">
    <property type="entry name" value="RCC1_3"/>
    <property type="match status" value="7"/>
</dbReference>
<dbReference type="InterPro" id="IPR051625">
    <property type="entry name" value="Signaling_Regulatory_Domain"/>
</dbReference>
<dbReference type="Gene3D" id="2.60.40.1170">
    <property type="entry name" value="Mu homology domain, subdomain B"/>
    <property type="match status" value="1"/>
</dbReference>
<dbReference type="RefSeq" id="WP_386254481.1">
    <property type="nucleotide sequence ID" value="NZ_JBHTRV010000016.1"/>
</dbReference>
<feature type="region of interest" description="Disordered" evidence="2">
    <location>
        <begin position="570"/>
        <end position="593"/>
    </location>
</feature>
<dbReference type="InterPro" id="IPR058923">
    <property type="entry name" value="RCC1-like_dom"/>
</dbReference>
<comment type="caution">
    <text evidence="5">The sequence shown here is derived from an EMBL/GenBank/DDBJ whole genome shotgun (WGS) entry which is preliminary data.</text>
</comment>
<evidence type="ECO:0000256" key="1">
    <source>
        <dbReference type="ARBA" id="ARBA00022737"/>
    </source>
</evidence>
<dbReference type="SUPFAM" id="SSF50985">
    <property type="entry name" value="RCC1/BLIP-II"/>
    <property type="match status" value="1"/>
</dbReference>
<keyword evidence="1" id="KW-0677">Repeat</keyword>
<dbReference type="Gene3D" id="2.130.10.30">
    <property type="entry name" value="Regulator of chromosome condensation 1/beta-lactamase-inhibitor protein II"/>
    <property type="match status" value="3"/>
</dbReference>
<dbReference type="EMBL" id="JBHTRV010000016">
    <property type="protein sequence ID" value="MFE5982351.1"/>
    <property type="molecule type" value="Genomic_DNA"/>
</dbReference>
<dbReference type="PRINTS" id="PR00633">
    <property type="entry name" value="RCCNDNSATION"/>
</dbReference>
<dbReference type="Pfam" id="PF25390">
    <property type="entry name" value="WD40_RLD"/>
    <property type="match status" value="1"/>
</dbReference>
<evidence type="ECO:0000256" key="2">
    <source>
        <dbReference type="SAM" id="MobiDB-lite"/>
    </source>
</evidence>
<evidence type="ECO:0008006" key="7">
    <source>
        <dbReference type="Google" id="ProtNLM"/>
    </source>
</evidence>
<evidence type="ECO:0000313" key="5">
    <source>
        <dbReference type="EMBL" id="MFE5982351.1"/>
    </source>
</evidence>
<evidence type="ECO:0000259" key="3">
    <source>
        <dbReference type="Pfam" id="PF01345"/>
    </source>
</evidence>
<protein>
    <recommendedName>
        <fullName evidence="7">DUF11 domain-containing protein</fullName>
    </recommendedName>
</protein>
<dbReference type="Proteomes" id="UP001600424">
    <property type="component" value="Unassembled WGS sequence"/>
</dbReference>
<gene>
    <name evidence="5" type="ORF">ACFQ63_21880</name>
</gene>
<dbReference type="InterPro" id="IPR000408">
    <property type="entry name" value="Reg_chr_condens"/>
</dbReference>
<keyword evidence="6" id="KW-1185">Reference proteome</keyword>
<dbReference type="Pfam" id="PF13540">
    <property type="entry name" value="RCC1_2"/>
    <property type="match status" value="1"/>
</dbReference>
<evidence type="ECO:0000313" key="6">
    <source>
        <dbReference type="Proteomes" id="UP001600424"/>
    </source>
</evidence>
<dbReference type="PROSITE" id="PS00626">
    <property type="entry name" value="RCC1_2"/>
    <property type="match status" value="3"/>
</dbReference>